<organism evidence="1 2">
    <name type="scientific">Leptospira wolbachii serovar Codice str. CDC</name>
    <dbReference type="NCBI Taxonomy" id="1218599"/>
    <lineage>
        <taxon>Bacteria</taxon>
        <taxon>Pseudomonadati</taxon>
        <taxon>Spirochaetota</taxon>
        <taxon>Spirochaetia</taxon>
        <taxon>Leptospirales</taxon>
        <taxon>Leptospiraceae</taxon>
        <taxon>Leptospira</taxon>
    </lineage>
</organism>
<proteinExistence type="predicted"/>
<dbReference type="AlphaFoldDB" id="R9A2B2"/>
<gene>
    <name evidence="1" type="ORF">LEP1GSC195_3375</name>
</gene>
<protein>
    <submittedName>
        <fullName evidence="1">Uncharacterized protein</fullName>
    </submittedName>
</protein>
<sequence length="56" mass="6423">MALRLEVSPVPKIPIFVFVYKNPLGPNPGEAQLQKNKLEIKTSNVKKLKTRFKEFP</sequence>
<name>R9A2B2_9LEPT</name>
<accession>R9A2B2</accession>
<comment type="caution">
    <text evidence="1">The sequence shown here is derived from an EMBL/GenBank/DDBJ whole genome shotgun (WGS) entry which is preliminary data.</text>
</comment>
<dbReference type="Proteomes" id="UP000013984">
    <property type="component" value="Unassembled WGS sequence"/>
</dbReference>
<dbReference type="STRING" id="1218599.LEP1GSC195_3375"/>
<reference evidence="1" key="1">
    <citation type="submission" date="2013-04" db="EMBL/GenBank/DDBJ databases">
        <authorList>
            <person name="Harkins D.M."/>
            <person name="Durkin A.S."/>
            <person name="Brinkac L.M."/>
            <person name="Haft D.H."/>
            <person name="Selengut J.D."/>
            <person name="Sanka R."/>
            <person name="DePew J."/>
            <person name="Purushe J."/>
            <person name="Galloway R.L."/>
            <person name="Vinetz J.M."/>
            <person name="Sutton G.G."/>
            <person name="Nierman W.C."/>
            <person name="Fouts D.E."/>
        </authorList>
    </citation>
    <scope>NUCLEOTIDE SEQUENCE [LARGE SCALE GENOMIC DNA]</scope>
    <source>
        <strain evidence="1">CDC</strain>
    </source>
</reference>
<dbReference type="EMBL" id="AOGZ02000014">
    <property type="protein sequence ID" value="EOQ96356.1"/>
    <property type="molecule type" value="Genomic_DNA"/>
</dbReference>
<evidence type="ECO:0000313" key="1">
    <source>
        <dbReference type="EMBL" id="EOQ96356.1"/>
    </source>
</evidence>
<evidence type="ECO:0000313" key="2">
    <source>
        <dbReference type="Proteomes" id="UP000013984"/>
    </source>
</evidence>
<keyword evidence="2" id="KW-1185">Reference proteome</keyword>